<dbReference type="PATRIC" id="fig|742734.4.peg.3848"/>
<dbReference type="OrthoDB" id="2053007at2"/>
<evidence type="ECO:0000313" key="1">
    <source>
        <dbReference type="EMBL" id="KMW16933.1"/>
    </source>
</evidence>
<dbReference type="GeneID" id="93162490"/>
<organism evidence="1 2">
    <name type="scientific">[Clostridium] citroniae WAL-19142</name>
    <dbReference type="NCBI Taxonomy" id="742734"/>
    <lineage>
        <taxon>Bacteria</taxon>
        <taxon>Bacillati</taxon>
        <taxon>Bacillota</taxon>
        <taxon>Clostridia</taxon>
        <taxon>Lachnospirales</taxon>
        <taxon>Lachnospiraceae</taxon>
        <taxon>Enterocloster</taxon>
    </lineage>
</organism>
<dbReference type="Gene3D" id="1.10.1660.10">
    <property type="match status" value="1"/>
</dbReference>
<name>A0A0J9BVW0_9FIRM</name>
<sequence>MTIEDAGKQVPIDTDTLRFYEKQGLLRLEYLDAAQAAKELQDIQDIDSLARIGVELEELKRLKDLMNQGTGTVEEQIRLLKRCRFQMLDDIHVRQQLLDRIDYMIHTRKQN</sequence>
<dbReference type="EMBL" id="ADLK01000028">
    <property type="protein sequence ID" value="KMW16933.1"/>
    <property type="molecule type" value="Genomic_DNA"/>
</dbReference>
<proteinExistence type="predicted"/>
<dbReference type="SUPFAM" id="SSF46955">
    <property type="entry name" value="Putative DNA-binding domain"/>
    <property type="match status" value="1"/>
</dbReference>
<dbReference type="AlphaFoldDB" id="A0A0J9BVW0"/>
<reference evidence="1 2" key="1">
    <citation type="submission" date="2011-04" db="EMBL/GenBank/DDBJ databases">
        <title>The Genome Sequence of Clostridium citroniae WAL-19142.</title>
        <authorList>
            <consortium name="The Broad Institute Genome Sequencing Platform"/>
            <person name="Earl A."/>
            <person name="Ward D."/>
            <person name="Feldgarden M."/>
            <person name="Gevers D."/>
            <person name="Warren Y.A."/>
            <person name="Tyrrell K.L."/>
            <person name="Citron D.M."/>
            <person name="Goldstein E.J."/>
            <person name="Daigneault M."/>
            <person name="Allen-Vercoe E."/>
            <person name="Young S.K."/>
            <person name="Zeng Q."/>
            <person name="Gargeya S."/>
            <person name="Fitzgerald M."/>
            <person name="Haas B."/>
            <person name="Abouelleil A."/>
            <person name="Alvarado L."/>
            <person name="Arachchi H.M."/>
            <person name="Berlin A."/>
            <person name="Brown A."/>
            <person name="Chapman S.B."/>
            <person name="Chen Z."/>
            <person name="Dunbar C."/>
            <person name="Freedman E."/>
            <person name="Gearin G."/>
            <person name="Gellesch M."/>
            <person name="Goldberg J."/>
            <person name="Griggs A."/>
            <person name="Gujja S."/>
            <person name="Heilman E.R."/>
            <person name="Heiman D."/>
            <person name="Howarth C."/>
            <person name="Larson L."/>
            <person name="Lui A."/>
            <person name="MacDonald P.J."/>
            <person name="Mehta T."/>
            <person name="Montmayeur A."/>
            <person name="Murphy C."/>
            <person name="Neiman D."/>
            <person name="Pearson M."/>
            <person name="Priest M."/>
            <person name="Roberts A."/>
            <person name="Saif S."/>
            <person name="Shea T."/>
            <person name="Shenoy N."/>
            <person name="Sisk P."/>
            <person name="Stolte C."/>
            <person name="Sykes S."/>
            <person name="White J."/>
            <person name="Yandava C."/>
            <person name="Wortman J."/>
            <person name="Nusbaum C."/>
            <person name="Birren B."/>
        </authorList>
    </citation>
    <scope>NUCLEOTIDE SEQUENCE [LARGE SCALE GENOMIC DNA]</scope>
    <source>
        <strain evidence="1 2">WAL-19142</strain>
    </source>
</reference>
<protein>
    <recommendedName>
        <fullName evidence="3">HTH merR-type domain-containing protein</fullName>
    </recommendedName>
</protein>
<dbReference type="InterPro" id="IPR009061">
    <property type="entry name" value="DNA-bd_dom_put_sf"/>
</dbReference>
<dbReference type="RefSeq" id="WP_156200129.1">
    <property type="nucleotide sequence ID" value="NZ_KQ235880.1"/>
</dbReference>
<evidence type="ECO:0008006" key="3">
    <source>
        <dbReference type="Google" id="ProtNLM"/>
    </source>
</evidence>
<accession>A0A0J9BVW0</accession>
<comment type="caution">
    <text evidence="1">The sequence shown here is derived from an EMBL/GenBank/DDBJ whole genome shotgun (WGS) entry which is preliminary data.</text>
</comment>
<gene>
    <name evidence="1" type="ORF">HMPREF9470_03586</name>
</gene>
<evidence type="ECO:0000313" key="2">
    <source>
        <dbReference type="Proteomes" id="UP000037392"/>
    </source>
</evidence>
<dbReference type="Proteomes" id="UP000037392">
    <property type="component" value="Unassembled WGS sequence"/>
</dbReference>